<dbReference type="EMBL" id="RZGK01000016">
    <property type="protein sequence ID" value="KAF9693399.1"/>
    <property type="molecule type" value="Genomic_DNA"/>
</dbReference>
<organism evidence="1 2">
    <name type="scientific">Ascochyta lentis</name>
    <dbReference type="NCBI Taxonomy" id="205686"/>
    <lineage>
        <taxon>Eukaryota</taxon>
        <taxon>Fungi</taxon>
        <taxon>Dikarya</taxon>
        <taxon>Ascomycota</taxon>
        <taxon>Pezizomycotina</taxon>
        <taxon>Dothideomycetes</taxon>
        <taxon>Pleosporomycetidae</taxon>
        <taxon>Pleosporales</taxon>
        <taxon>Pleosporineae</taxon>
        <taxon>Didymellaceae</taxon>
        <taxon>Ascochyta</taxon>
    </lineage>
</organism>
<reference evidence="1" key="2">
    <citation type="submission" date="2020-09" db="EMBL/GenBank/DDBJ databases">
        <title>Reference genome assembly for Australian Ascochyta lentis isolate Al4.</title>
        <authorList>
            <person name="Lee R.C."/>
            <person name="Farfan-Caceres L.M."/>
            <person name="Debler J.W."/>
            <person name="Williams A.H."/>
            <person name="Henares B.M."/>
        </authorList>
    </citation>
    <scope>NUCLEOTIDE SEQUENCE</scope>
    <source>
        <strain evidence="1">Al4</strain>
    </source>
</reference>
<sequence>MSRLTRKMSTMQLLELNAAHVQTEQQALHAEVNNVQDALKWSHTAYMMLRDDVERFKSIVRAQDVALRHFHEELLGVRRELAVLTRPPVEKAKEETKAKEQIRRT</sequence>
<dbReference type="Proteomes" id="UP000651452">
    <property type="component" value="Unassembled WGS sequence"/>
</dbReference>
<protein>
    <submittedName>
        <fullName evidence="1">Uncharacterized protein</fullName>
    </submittedName>
</protein>
<dbReference type="OrthoDB" id="3778245at2759"/>
<evidence type="ECO:0000313" key="1">
    <source>
        <dbReference type="EMBL" id="KAF9693399.1"/>
    </source>
</evidence>
<name>A0A8H7MEJ5_9PLEO</name>
<reference evidence="1" key="1">
    <citation type="submission" date="2018-12" db="EMBL/GenBank/DDBJ databases">
        <authorList>
            <person name="Syme R.A."/>
            <person name="Farfan-Caceres L."/>
            <person name="Lichtenzveig J."/>
        </authorList>
    </citation>
    <scope>NUCLEOTIDE SEQUENCE</scope>
    <source>
        <strain evidence="1">Al4</strain>
    </source>
</reference>
<evidence type="ECO:0000313" key="2">
    <source>
        <dbReference type="Proteomes" id="UP000651452"/>
    </source>
</evidence>
<accession>A0A8H7MEJ5</accession>
<proteinExistence type="predicted"/>
<dbReference type="AlphaFoldDB" id="A0A8H7MEJ5"/>
<gene>
    <name evidence="1" type="ORF">EKO04_008774</name>
</gene>
<keyword evidence="2" id="KW-1185">Reference proteome</keyword>
<comment type="caution">
    <text evidence="1">The sequence shown here is derived from an EMBL/GenBank/DDBJ whole genome shotgun (WGS) entry which is preliminary data.</text>
</comment>